<organism evidence="1 2">
    <name type="scientific">Nostoc favosum CHAB5714</name>
    <dbReference type="NCBI Taxonomy" id="2780399"/>
    <lineage>
        <taxon>Bacteria</taxon>
        <taxon>Bacillati</taxon>
        <taxon>Cyanobacteriota</taxon>
        <taxon>Cyanophyceae</taxon>
        <taxon>Nostocales</taxon>
        <taxon>Nostocaceae</taxon>
        <taxon>Nostoc</taxon>
        <taxon>Nostoc favosum</taxon>
    </lineage>
</organism>
<evidence type="ECO:0000313" key="2">
    <source>
        <dbReference type="Proteomes" id="UP001199525"/>
    </source>
</evidence>
<protein>
    <submittedName>
        <fullName evidence="1">Uncharacterized protein</fullName>
    </submittedName>
</protein>
<keyword evidence="2" id="KW-1185">Reference proteome</keyword>
<sequence length="74" mass="8838">MKNDFLKFVRLHHLPHYICLSYTDITQAIRQSVRGNAVTDVLLIRVVIVPVQHEYFPVVQVFLEWEIYYLAHQI</sequence>
<gene>
    <name evidence="1" type="ORF">LC586_07690</name>
</gene>
<accession>A0ABS8I4X5</accession>
<comment type="caution">
    <text evidence="1">The sequence shown here is derived from an EMBL/GenBank/DDBJ whole genome shotgun (WGS) entry which is preliminary data.</text>
</comment>
<reference evidence="1 2" key="1">
    <citation type="journal article" date="2021" name="Microorganisms">
        <title>Genome Evolution of Filamentous Cyanobacterium Nostoc Species: From Facultative Symbiosis to Free Living.</title>
        <authorList>
            <person name="Huo D."/>
            <person name="Li H."/>
            <person name="Cai F."/>
            <person name="Guo X."/>
            <person name="Qiao Z."/>
            <person name="Wang W."/>
            <person name="Yu G."/>
            <person name="Li R."/>
        </authorList>
    </citation>
    <scope>NUCLEOTIDE SEQUENCE [LARGE SCALE GENOMIC DNA]</scope>
    <source>
        <strain evidence="1 2">CHAB 5714</strain>
    </source>
</reference>
<dbReference type="Proteomes" id="UP001199525">
    <property type="component" value="Unassembled WGS sequence"/>
</dbReference>
<proteinExistence type="predicted"/>
<name>A0ABS8I4X5_9NOSO</name>
<dbReference type="RefSeq" id="WP_229483989.1">
    <property type="nucleotide sequence ID" value="NZ_JAIVFQ010000007.1"/>
</dbReference>
<evidence type="ECO:0000313" key="1">
    <source>
        <dbReference type="EMBL" id="MCC5599102.1"/>
    </source>
</evidence>
<dbReference type="EMBL" id="JAIVFQ010000007">
    <property type="protein sequence ID" value="MCC5599102.1"/>
    <property type="molecule type" value="Genomic_DNA"/>
</dbReference>